<accession>A0A091BZF4</accession>
<evidence type="ECO:0000313" key="2">
    <source>
        <dbReference type="Proteomes" id="UP000029381"/>
    </source>
</evidence>
<organism evidence="1 2">
    <name type="scientific">Tetragenococcus muriaticus 3MR10-3</name>
    <dbReference type="NCBI Taxonomy" id="1302648"/>
    <lineage>
        <taxon>Bacteria</taxon>
        <taxon>Bacillati</taxon>
        <taxon>Bacillota</taxon>
        <taxon>Bacilli</taxon>
        <taxon>Lactobacillales</taxon>
        <taxon>Enterococcaceae</taxon>
        <taxon>Tetragenococcus</taxon>
    </lineage>
</organism>
<keyword evidence="2" id="KW-1185">Reference proteome</keyword>
<dbReference type="RefSeq" id="WP_028790648.1">
    <property type="nucleotide sequence ID" value="NZ_JPVT01000178.1"/>
</dbReference>
<comment type="caution">
    <text evidence="1">The sequence shown here is derived from an EMBL/GenBank/DDBJ whole genome shotgun (WGS) entry which is preliminary data.</text>
</comment>
<dbReference type="PATRIC" id="fig|1302648.3.peg.1658"/>
<dbReference type="Proteomes" id="UP000029381">
    <property type="component" value="Unassembled WGS sequence"/>
</dbReference>
<protein>
    <recommendedName>
        <fullName evidence="3">DUF910 family protein</fullName>
    </recommendedName>
</protein>
<dbReference type="InterPro" id="IPR023164">
    <property type="entry name" value="YqgQ-like_sf"/>
</dbReference>
<proteinExistence type="predicted"/>
<sequence>MESLYDVQQLLKRFGIIVYVGKRIYDIELMSIELKKLFEARLIDQETYLNAKNILVREHRIEESREDQ</sequence>
<name>A0A091BZF4_9ENTE</name>
<dbReference type="EMBL" id="JPVT01000178">
    <property type="protein sequence ID" value="KFN90099.1"/>
    <property type="molecule type" value="Genomic_DNA"/>
</dbReference>
<dbReference type="SUPFAM" id="SSF158379">
    <property type="entry name" value="YqgQ-like"/>
    <property type="match status" value="1"/>
</dbReference>
<reference evidence="1 2" key="1">
    <citation type="submission" date="2014-08" db="EMBL/GenBank/DDBJ databases">
        <title>Genome sequence of Tetragenococcus muriaticus.</title>
        <authorList>
            <person name="Chuea-nongthon C."/>
            <person name="Rodtong S."/>
            <person name="Yongsawatdigul J."/>
            <person name="Steele J.L."/>
            <person name="Liu X.-y."/>
            <person name="Speers J."/>
            <person name="Glasner J.D."/>
            <person name="Neeno-Eckwall E.C."/>
        </authorList>
    </citation>
    <scope>NUCLEOTIDE SEQUENCE [LARGE SCALE GENOMIC DNA]</scope>
    <source>
        <strain evidence="1 2">3MR10-3</strain>
    </source>
</reference>
<dbReference type="InterPro" id="IPR009256">
    <property type="entry name" value="YqgQ-like"/>
</dbReference>
<dbReference type="Pfam" id="PF06014">
    <property type="entry name" value="YqgQ-like"/>
    <property type="match status" value="1"/>
</dbReference>
<evidence type="ECO:0000313" key="1">
    <source>
        <dbReference type="EMBL" id="KFN90099.1"/>
    </source>
</evidence>
<dbReference type="AlphaFoldDB" id="A0A091BZF4"/>
<evidence type="ECO:0008006" key="3">
    <source>
        <dbReference type="Google" id="ProtNLM"/>
    </source>
</evidence>
<dbReference type="Gene3D" id="1.10.287.760">
    <property type="entry name" value="YqgQ-like"/>
    <property type="match status" value="1"/>
</dbReference>
<gene>
    <name evidence="1" type="ORF">TMU3MR103_1696</name>
</gene>